<protein>
    <recommendedName>
        <fullName evidence="1">Amine oxidase domain-containing protein</fullName>
    </recommendedName>
</protein>
<feature type="domain" description="Amine oxidase" evidence="1">
    <location>
        <begin position="35"/>
        <end position="101"/>
    </location>
</feature>
<name>A0A4V2UTJ5_9SPHI</name>
<dbReference type="InterPro" id="IPR036188">
    <property type="entry name" value="FAD/NAD-bd_sf"/>
</dbReference>
<dbReference type="Gene3D" id="3.50.50.60">
    <property type="entry name" value="FAD/NAD(P)-binding domain"/>
    <property type="match status" value="1"/>
</dbReference>
<dbReference type="GO" id="GO:0016491">
    <property type="term" value="F:oxidoreductase activity"/>
    <property type="evidence" value="ECO:0007669"/>
    <property type="project" value="InterPro"/>
</dbReference>
<sequence>MEKAEVIIAGAGLAGLTAGLELQAAGYRGKLFIENGKLKGVVANGERMSSDHVVLATPLGATQRIIRQSTIDERLFQKLLALPTMPEINLQLELSESAWPVDRVVSLPDGISSGRLLFLVPGK</sequence>
<proteinExistence type="predicted"/>
<comment type="caution">
    <text evidence="2">The sequence shown here is derived from an EMBL/GenBank/DDBJ whole genome shotgun (WGS) entry which is preliminary data.</text>
</comment>
<dbReference type="InterPro" id="IPR002937">
    <property type="entry name" value="Amino_oxidase"/>
</dbReference>
<accession>A0A4V2UTJ5</accession>
<dbReference type="Pfam" id="PF01593">
    <property type="entry name" value="Amino_oxidase"/>
    <property type="match status" value="1"/>
</dbReference>
<dbReference type="SUPFAM" id="SSF51971">
    <property type="entry name" value="Nucleotide-binding domain"/>
    <property type="match status" value="1"/>
</dbReference>
<dbReference type="RefSeq" id="WP_132129707.1">
    <property type="nucleotide sequence ID" value="NZ_CP042432.1"/>
</dbReference>
<evidence type="ECO:0000313" key="2">
    <source>
        <dbReference type="EMBL" id="TCS86304.1"/>
    </source>
</evidence>
<keyword evidence="3" id="KW-1185">Reference proteome</keyword>
<organism evidence="2 3">
    <name type="scientific">Anseongella ginsenosidimutans</name>
    <dbReference type="NCBI Taxonomy" id="496056"/>
    <lineage>
        <taxon>Bacteria</taxon>
        <taxon>Pseudomonadati</taxon>
        <taxon>Bacteroidota</taxon>
        <taxon>Sphingobacteriia</taxon>
        <taxon>Sphingobacteriales</taxon>
        <taxon>Sphingobacteriaceae</taxon>
        <taxon>Anseongella</taxon>
    </lineage>
</organism>
<dbReference type="Proteomes" id="UP000295807">
    <property type="component" value="Unassembled WGS sequence"/>
</dbReference>
<evidence type="ECO:0000313" key="3">
    <source>
        <dbReference type="Proteomes" id="UP000295807"/>
    </source>
</evidence>
<reference evidence="2 3" key="1">
    <citation type="submission" date="2019-03" db="EMBL/GenBank/DDBJ databases">
        <title>Genomic Encyclopedia of Type Strains, Phase IV (KMG-IV): sequencing the most valuable type-strain genomes for metagenomic binning, comparative biology and taxonomic classification.</title>
        <authorList>
            <person name="Goeker M."/>
        </authorList>
    </citation>
    <scope>NUCLEOTIDE SEQUENCE [LARGE SCALE GENOMIC DNA]</scope>
    <source>
        <strain evidence="2 3">DSM 21100</strain>
    </source>
</reference>
<evidence type="ECO:0000259" key="1">
    <source>
        <dbReference type="Pfam" id="PF01593"/>
    </source>
</evidence>
<gene>
    <name evidence="2" type="ORF">EDD80_10896</name>
</gene>
<dbReference type="AlphaFoldDB" id="A0A4V2UTJ5"/>
<dbReference type="EMBL" id="SMAD01000008">
    <property type="protein sequence ID" value="TCS86304.1"/>
    <property type="molecule type" value="Genomic_DNA"/>
</dbReference>
<dbReference type="OrthoDB" id="9814556at2"/>